<dbReference type="PANTHER" id="PTHR30304">
    <property type="entry name" value="D-TAGATOSE-1,6-BISPHOSPHATE ALDOLASE"/>
    <property type="match status" value="1"/>
</dbReference>
<feature type="binding site" evidence="6">
    <location>
        <position position="113"/>
    </location>
    <ligand>
        <name>Zn(2+)</name>
        <dbReference type="ChEBI" id="CHEBI:29105"/>
        <label>2</label>
    </ligand>
</feature>
<reference evidence="7 8" key="1">
    <citation type="submission" date="2017-12" db="EMBL/GenBank/DDBJ databases">
        <title>Mesoplasma syrphidae YJS, Complete Genome.</title>
        <authorList>
            <person name="Knight T.F."/>
            <person name="Citino T."/>
            <person name="Rubinstein R."/>
            <person name="Neuschaefer Z."/>
        </authorList>
    </citation>
    <scope>NUCLEOTIDE SEQUENCE [LARGE SCALE GENOMIC DNA]</scope>
    <source>
        <strain evidence="7 8">YJS</strain>
    </source>
</reference>
<dbReference type="Pfam" id="PF01116">
    <property type="entry name" value="F_bP_aldolase"/>
    <property type="match status" value="1"/>
</dbReference>
<dbReference type="NCBIfam" id="TIGR01859">
    <property type="entry name" value="fruc_bis_ald"/>
    <property type="match status" value="1"/>
</dbReference>
<dbReference type="InterPro" id="IPR011289">
    <property type="entry name" value="Fruc_bis_ald_class-2"/>
</dbReference>
<keyword evidence="2 6" id="KW-0862">Zinc</keyword>
<evidence type="ECO:0000256" key="2">
    <source>
        <dbReference type="ARBA" id="ARBA00022833"/>
    </source>
</evidence>
<dbReference type="RefSeq" id="WP_027048382.1">
    <property type="nucleotide sequence ID" value="NZ_CP025257.1"/>
</dbReference>
<dbReference type="AlphaFoldDB" id="A0A2K9C4R9"/>
<feature type="binding site" evidence="5">
    <location>
        <begin position="236"/>
        <end position="239"/>
    </location>
    <ligand>
        <name>dihydroxyacetone phosphate</name>
        <dbReference type="ChEBI" id="CHEBI:57642"/>
    </ligand>
</feature>
<feature type="binding site" evidence="5">
    <location>
        <begin position="215"/>
        <end position="217"/>
    </location>
    <ligand>
        <name>dihydroxyacetone phosphate</name>
        <dbReference type="ChEBI" id="CHEBI:57642"/>
    </ligand>
</feature>
<dbReference type="GO" id="GO:0030388">
    <property type="term" value="P:fructose 1,6-bisphosphate metabolic process"/>
    <property type="evidence" value="ECO:0007669"/>
    <property type="project" value="InterPro"/>
</dbReference>
<organism evidence="7 8">
    <name type="scientific">Mesoplasma syrphidae</name>
    <dbReference type="NCBI Taxonomy" id="225999"/>
    <lineage>
        <taxon>Bacteria</taxon>
        <taxon>Bacillati</taxon>
        <taxon>Mycoplasmatota</taxon>
        <taxon>Mollicutes</taxon>
        <taxon>Entomoplasmatales</taxon>
        <taxon>Entomoplasmataceae</taxon>
        <taxon>Mesoplasma</taxon>
    </lineage>
</organism>
<evidence type="ECO:0000256" key="5">
    <source>
        <dbReference type="PIRSR" id="PIRSR001359-2"/>
    </source>
</evidence>
<gene>
    <name evidence="7" type="primary">fba</name>
    <name evidence="7" type="ORF">CXP39_00435</name>
</gene>
<evidence type="ECO:0000313" key="7">
    <source>
        <dbReference type="EMBL" id="AUF83277.1"/>
    </source>
</evidence>
<sequence length="299" mass="32309">MPKIYGNKLVNAHNMVHAAYKGKYAIGHFNINNLEWTKAVLETAQKTNTPVIIATSEGAIKYMGGANVVVGMVNGLLEDLNITVPVALHLDHGQSVEAAKKCIEAGYSSVMFDGSHFSFEENYAKTKEVVEFAKQYGVSVEAEIGTIGGEEDGVVGKGELGDPEEAKKMVDLGIDFLAAGIGNIHGPYPANWEGLAFEQLKKIEDAINFPMVMHGGSGVPQSQVEKAISLGISKINVNTELQLSFQKATRAYIETGADQDMVKKGFDPRKLLKPGYDAIVSEMTNLITWFGVKGKADEI</sequence>
<feature type="binding site" evidence="6">
    <location>
        <position position="185"/>
    </location>
    <ligand>
        <name>Zn(2+)</name>
        <dbReference type="ChEBI" id="CHEBI:29105"/>
        <label>1</label>
        <note>catalytic</note>
    </ligand>
</feature>
<evidence type="ECO:0000256" key="3">
    <source>
        <dbReference type="ARBA" id="ARBA00023239"/>
    </source>
</evidence>
<dbReference type="InterPro" id="IPR000771">
    <property type="entry name" value="FBA_II"/>
</dbReference>
<evidence type="ECO:0000256" key="6">
    <source>
        <dbReference type="PIRSR" id="PIRSR001359-3"/>
    </source>
</evidence>
<keyword evidence="8" id="KW-1185">Reference proteome</keyword>
<comment type="cofactor">
    <cofactor evidence="6">
        <name>Zn(2+)</name>
        <dbReference type="ChEBI" id="CHEBI:29105"/>
    </cofactor>
    <text evidence="6">Binds 2 Zn(2+) ions per subunit. One is catalytic and the other provides a structural contribution.</text>
</comment>
<dbReference type="GO" id="GO:0006096">
    <property type="term" value="P:glycolytic process"/>
    <property type="evidence" value="ECO:0007669"/>
    <property type="project" value="InterPro"/>
</dbReference>
<evidence type="ECO:0000256" key="4">
    <source>
        <dbReference type="PIRSR" id="PIRSR001359-1"/>
    </source>
</evidence>
<proteinExistence type="predicted"/>
<dbReference type="CDD" id="cd00947">
    <property type="entry name" value="TBP_aldolase_IIB"/>
    <property type="match status" value="1"/>
</dbReference>
<protein>
    <submittedName>
        <fullName evidence="7">Fructose-1,6-bisphosphate aldolase, class II</fullName>
    </submittedName>
</protein>
<dbReference type="KEGG" id="msyr:CXP39_00435"/>
<feature type="binding site" evidence="6">
    <location>
        <position position="92"/>
    </location>
    <ligand>
        <name>Zn(2+)</name>
        <dbReference type="ChEBI" id="CHEBI:29105"/>
        <label>1</label>
        <note>catalytic</note>
    </ligand>
</feature>
<dbReference type="OrthoDB" id="9803995at2"/>
<accession>A0A2K9C4R9</accession>
<dbReference type="GO" id="GO:0004332">
    <property type="term" value="F:fructose-bisphosphate aldolase activity"/>
    <property type="evidence" value="ECO:0007669"/>
    <property type="project" value="InterPro"/>
</dbReference>
<feature type="binding site" evidence="6">
    <location>
        <position position="214"/>
    </location>
    <ligand>
        <name>Zn(2+)</name>
        <dbReference type="ChEBI" id="CHEBI:29105"/>
        <label>1</label>
        <note>catalytic</note>
    </ligand>
</feature>
<evidence type="ECO:0000256" key="1">
    <source>
        <dbReference type="ARBA" id="ARBA00022723"/>
    </source>
</evidence>
<dbReference type="NCBIfam" id="TIGR00167">
    <property type="entry name" value="cbbA"/>
    <property type="match status" value="1"/>
</dbReference>
<feature type="active site" description="Proton donor" evidence="4">
    <location>
        <position position="91"/>
    </location>
</feature>
<dbReference type="PROSITE" id="PS00806">
    <property type="entry name" value="ALDOLASE_CLASS_II_2"/>
    <property type="match status" value="1"/>
</dbReference>
<dbReference type="PANTHER" id="PTHR30304:SF0">
    <property type="entry name" value="D-TAGATOSE-1,6-BISPHOSPHATE ALDOLASE SUBUNIT GATY-RELATED"/>
    <property type="match status" value="1"/>
</dbReference>
<dbReference type="Gene3D" id="3.20.20.70">
    <property type="entry name" value="Aldolase class I"/>
    <property type="match status" value="1"/>
</dbReference>
<dbReference type="Proteomes" id="UP000233419">
    <property type="component" value="Chromosome"/>
</dbReference>
<feature type="binding site" evidence="6">
    <location>
        <position position="143"/>
    </location>
    <ligand>
        <name>Zn(2+)</name>
        <dbReference type="ChEBI" id="CHEBI:29105"/>
        <label>2</label>
    </ligand>
</feature>
<dbReference type="SUPFAM" id="SSF51569">
    <property type="entry name" value="Aldolase"/>
    <property type="match status" value="1"/>
</dbReference>
<dbReference type="EMBL" id="CP025257">
    <property type="protein sequence ID" value="AUF83277.1"/>
    <property type="molecule type" value="Genomic_DNA"/>
</dbReference>
<dbReference type="GO" id="GO:0008270">
    <property type="term" value="F:zinc ion binding"/>
    <property type="evidence" value="ECO:0007669"/>
    <property type="project" value="InterPro"/>
</dbReference>
<dbReference type="InterPro" id="IPR013785">
    <property type="entry name" value="Aldolase_TIM"/>
</dbReference>
<keyword evidence="1 6" id="KW-0479">Metal-binding</keyword>
<evidence type="ECO:0000313" key="8">
    <source>
        <dbReference type="Proteomes" id="UP000233419"/>
    </source>
</evidence>
<keyword evidence="3" id="KW-0456">Lyase</keyword>
<dbReference type="InterPro" id="IPR050246">
    <property type="entry name" value="Class_II_FBP_aldolase"/>
</dbReference>
<dbReference type="PIRSF" id="PIRSF001359">
    <property type="entry name" value="F_bP_aldolase_II"/>
    <property type="match status" value="1"/>
</dbReference>
<feature type="binding site" evidence="5">
    <location>
        <position position="186"/>
    </location>
    <ligand>
        <name>dihydroxyacetone phosphate</name>
        <dbReference type="ChEBI" id="CHEBI:57642"/>
    </ligand>
</feature>
<name>A0A2K9C4R9_9MOLU</name>